<accession>A0ABR3YHD1</accession>
<dbReference type="EMBL" id="JAWCUI010000116">
    <property type="protein sequence ID" value="KAL1887534.1"/>
    <property type="molecule type" value="Genomic_DNA"/>
</dbReference>
<evidence type="ECO:0000313" key="2">
    <source>
        <dbReference type="Proteomes" id="UP001583186"/>
    </source>
</evidence>
<keyword evidence="2" id="KW-1185">Reference proteome</keyword>
<name>A0ABR3YHD1_9PEZI</name>
<protein>
    <submittedName>
        <fullName evidence="1">Uncharacterized protein</fullName>
    </submittedName>
</protein>
<proteinExistence type="predicted"/>
<evidence type="ECO:0000313" key="1">
    <source>
        <dbReference type="EMBL" id="KAL1887534.1"/>
    </source>
</evidence>
<dbReference type="Proteomes" id="UP001583186">
    <property type="component" value="Unassembled WGS sequence"/>
</dbReference>
<gene>
    <name evidence="1" type="ORF">Sste5346_010145</name>
</gene>
<reference evidence="1 2" key="1">
    <citation type="journal article" date="2024" name="IMA Fungus">
        <title>IMA Genome - F19 : A genome assembly and annotation guide to empower mycologists, including annotated draft genome sequences of Ceratocystis pirilliformis, Diaporthe australafricana, Fusarium ophioides, Paecilomyces lecythidis, and Sporothrix stenoceras.</title>
        <authorList>
            <person name="Aylward J."/>
            <person name="Wilson A.M."/>
            <person name="Visagie C.M."/>
            <person name="Spraker J."/>
            <person name="Barnes I."/>
            <person name="Buitendag C."/>
            <person name="Ceriani C."/>
            <person name="Del Mar Angel L."/>
            <person name="du Plessis D."/>
            <person name="Fuchs T."/>
            <person name="Gasser K."/>
            <person name="Kramer D."/>
            <person name="Li W."/>
            <person name="Munsamy K."/>
            <person name="Piso A."/>
            <person name="Price J.L."/>
            <person name="Sonnekus B."/>
            <person name="Thomas C."/>
            <person name="van der Nest A."/>
            <person name="van Dijk A."/>
            <person name="van Heerden A."/>
            <person name="van Vuuren N."/>
            <person name="Yilmaz N."/>
            <person name="Duong T.A."/>
            <person name="van der Merwe N.A."/>
            <person name="Wingfield M.J."/>
            <person name="Wingfield B.D."/>
        </authorList>
    </citation>
    <scope>NUCLEOTIDE SEQUENCE [LARGE SCALE GENOMIC DNA]</scope>
    <source>
        <strain evidence="1 2">CMW 5346</strain>
    </source>
</reference>
<organism evidence="1 2">
    <name type="scientific">Sporothrix stenoceras</name>
    <dbReference type="NCBI Taxonomy" id="5173"/>
    <lineage>
        <taxon>Eukaryota</taxon>
        <taxon>Fungi</taxon>
        <taxon>Dikarya</taxon>
        <taxon>Ascomycota</taxon>
        <taxon>Pezizomycotina</taxon>
        <taxon>Sordariomycetes</taxon>
        <taxon>Sordariomycetidae</taxon>
        <taxon>Ophiostomatales</taxon>
        <taxon>Ophiostomataceae</taxon>
        <taxon>Sporothrix</taxon>
    </lineage>
</organism>
<sequence>MSQTEQPSAWLKSLEDKATAKGVLPFLKGTIWPVVYSGNPLQLASSVDHWNERAGVAQQIVLDALCRHRIEYVWPEWRNEDPQDMSAPEILSDIDDYWFDTMRERAQYYVEHLQGTYASNYSDPKAFLEAFDWRIQNLESTGRKMPDSTYAGMLLRRLSNISFKNWQWVEQFRRDKDGKTRNLTYEEVRTAARDAL</sequence>
<comment type="caution">
    <text evidence="1">The sequence shown here is derived from an EMBL/GenBank/DDBJ whole genome shotgun (WGS) entry which is preliminary data.</text>
</comment>